<dbReference type="SUPFAM" id="SSF51261">
    <property type="entry name" value="Duplicated hybrid motif"/>
    <property type="match status" value="1"/>
</dbReference>
<dbReference type="Proteomes" id="UP000215027">
    <property type="component" value="Chromosome I"/>
</dbReference>
<feature type="domain" description="LysM" evidence="2">
    <location>
        <begin position="31"/>
        <end position="76"/>
    </location>
</feature>
<sequence length="419" mass="44862">MRFCLLILLLGSLFVISDGRVAAQDTASQPPAMVVQPGDTWAALALRFSVDAAELQQLNSHMNRRREPTIGRAITLPPDANSRPGLLIRSGDGGLVQTAAANRLSPWTMAALNGLASPYRPSFHRPLYLPADDLIRDLPPGMTSLELSMMPAVTGQALGLRGTTRTEQPTITAQLDGLPIAFATTGNRFAGVVGTGAFYTGGEPELVMRVGDNPAWSQPWAFDEREWEYQELTLTGEAAQIDQQARDEERARLRELWTKITPAPLWDAAFQTPIADVLQVTANYGARRSYNGGPYLSYHEGVDFSAYGGTPVFAPAAGTVVLAEPLYVRGGAVIIDHGLGIYSGYYHLSAVHATAGQTVRPGDLLGEVGTTGLSTGNHLHWDLLSNGIWVDAAAWQAQDLACWLLAGLGAECSPAAATE</sequence>
<dbReference type="InterPro" id="IPR036779">
    <property type="entry name" value="LysM_dom_sf"/>
</dbReference>
<proteinExistence type="predicted"/>
<dbReference type="InterPro" id="IPR018392">
    <property type="entry name" value="LysM"/>
</dbReference>
<dbReference type="OrthoDB" id="9805799at2"/>
<dbReference type="InterPro" id="IPR050570">
    <property type="entry name" value="Cell_wall_metabolism_enzyme"/>
</dbReference>
<dbReference type="KEGG" id="pbf:CFX0092_A0398"/>
<reference evidence="3" key="1">
    <citation type="submission" date="2016-01" db="EMBL/GenBank/DDBJ databases">
        <authorList>
            <person name="Mcilroy J.S."/>
            <person name="Karst M S."/>
            <person name="Albertsen M."/>
        </authorList>
    </citation>
    <scope>NUCLEOTIDE SEQUENCE</scope>
    <source>
        <strain evidence="3">Cfx-K</strain>
    </source>
</reference>
<feature type="chain" id="PRO_5008240499" evidence="1">
    <location>
        <begin position="24"/>
        <end position="419"/>
    </location>
</feature>
<evidence type="ECO:0000313" key="3">
    <source>
        <dbReference type="EMBL" id="CUS02279.2"/>
    </source>
</evidence>
<feature type="signal peptide" evidence="1">
    <location>
        <begin position="1"/>
        <end position="23"/>
    </location>
</feature>
<evidence type="ECO:0000256" key="1">
    <source>
        <dbReference type="SAM" id="SignalP"/>
    </source>
</evidence>
<dbReference type="PANTHER" id="PTHR21666">
    <property type="entry name" value="PEPTIDASE-RELATED"/>
    <property type="match status" value="1"/>
</dbReference>
<evidence type="ECO:0000313" key="4">
    <source>
        <dbReference type="Proteomes" id="UP000215027"/>
    </source>
</evidence>
<dbReference type="PANTHER" id="PTHR21666:SF287">
    <property type="entry name" value="CYTOPLASMIC MEMBRANE PROTEIN"/>
    <property type="match status" value="1"/>
</dbReference>
<dbReference type="InterPro" id="IPR011055">
    <property type="entry name" value="Dup_hybrid_motif"/>
</dbReference>
<dbReference type="Pfam" id="PF01476">
    <property type="entry name" value="LysM"/>
    <property type="match status" value="1"/>
</dbReference>
<accession>A0A160SZV0</accession>
<dbReference type="CDD" id="cd00118">
    <property type="entry name" value="LysM"/>
    <property type="match status" value="1"/>
</dbReference>
<keyword evidence="1" id="KW-0732">Signal</keyword>
<dbReference type="EMBL" id="LN890655">
    <property type="protein sequence ID" value="CUS02279.2"/>
    <property type="molecule type" value="Genomic_DNA"/>
</dbReference>
<gene>
    <name evidence="3" type="ORF">CFX0092_A0398</name>
</gene>
<keyword evidence="4" id="KW-1185">Reference proteome</keyword>
<dbReference type="InterPro" id="IPR016047">
    <property type="entry name" value="M23ase_b-sheet_dom"/>
</dbReference>
<dbReference type="AlphaFoldDB" id="A0A160SZV0"/>
<dbReference type="PROSITE" id="PS51782">
    <property type="entry name" value="LYSM"/>
    <property type="match status" value="1"/>
</dbReference>
<dbReference type="CDD" id="cd12797">
    <property type="entry name" value="M23_peptidase"/>
    <property type="match status" value="1"/>
</dbReference>
<dbReference type="RefSeq" id="WP_095041914.1">
    <property type="nucleotide sequence ID" value="NZ_LN890655.1"/>
</dbReference>
<organism evidence="3 4">
    <name type="scientific">Candidatus Promineifilum breve</name>
    <dbReference type="NCBI Taxonomy" id="1806508"/>
    <lineage>
        <taxon>Bacteria</taxon>
        <taxon>Bacillati</taxon>
        <taxon>Chloroflexota</taxon>
        <taxon>Ardenticatenia</taxon>
        <taxon>Candidatus Promineifilales</taxon>
        <taxon>Candidatus Promineifilaceae</taxon>
        <taxon>Candidatus Promineifilum</taxon>
    </lineage>
</organism>
<name>A0A160SZV0_9CHLR</name>
<dbReference type="Pfam" id="PF01551">
    <property type="entry name" value="Peptidase_M23"/>
    <property type="match status" value="1"/>
</dbReference>
<protein>
    <submittedName>
        <fullName evidence="3">Peptidase M23 family protein</fullName>
    </submittedName>
</protein>
<dbReference type="Gene3D" id="3.10.350.10">
    <property type="entry name" value="LysM domain"/>
    <property type="match status" value="1"/>
</dbReference>
<dbReference type="GO" id="GO:0004222">
    <property type="term" value="F:metalloendopeptidase activity"/>
    <property type="evidence" value="ECO:0007669"/>
    <property type="project" value="TreeGrafter"/>
</dbReference>
<dbReference type="Gene3D" id="2.70.70.10">
    <property type="entry name" value="Glucose Permease (Domain IIA)"/>
    <property type="match status" value="1"/>
</dbReference>
<evidence type="ECO:0000259" key="2">
    <source>
        <dbReference type="PROSITE" id="PS51782"/>
    </source>
</evidence>